<dbReference type="Proteomes" id="UP000029120">
    <property type="component" value="Unassembled WGS sequence"/>
</dbReference>
<name>A0A087G093_ARAAL</name>
<evidence type="ECO:0000313" key="2">
    <source>
        <dbReference type="Proteomes" id="UP000029120"/>
    </source>
</evidence>
<reference evidence="2" key="1">
    <citation type="journal article" date="2015" name="Nat. Plants">
        <title>Genome expansion of Arabis alpina linked with retrotransposition and reduced symmetric DNA methylation.</title>
        <authorList>
            <person name="Willing E.M."/>
            <person name="Rawat V."/>
            <person name="Mandakova T."/>
            <person name="Maumus F."/>
            <person name="James G.V."/>
            <person name="Nordstroem K.J."/>
            <person name="Becker C."/>
            <person name="Warthmann N."/>
            <person name="Chica C."/>
            <person name="Szarzynska B."/>
            <person name="Zytnicki M."/>
            <person name="Albani M.C."/>
            <person name="Kiefer C."/>
            <person name="Bergonzi S."/>
            <person name="Castaings L."/>
            <person name="Mateos J.L."/>
            <person name="Berns M.C."/>
            <person name="Bujdoso N."/>
            <person name="Piofczyk T."/>
            <person name="de Lorenzo L."/>
            <person name="Barrero-Sicilia C."/>
            <person name="Mateos I."/>
            <person name="Piednoel M."/>
            <person name="Hagmann J."/>
            <person name="Chen-Min-Tao R."/>
            <person name="Iglesias-Fernandez R."/>
            <person name="Schuster S.C."/>
            <person name="Alonso-Blanco C."/>
            <person name="Roudier F."/>
            <person name="Carbonero P."/>
            <person name="Paz-Ares J."/>
            <person name="Davis S.J."/>
            <person name="Pecinka A."/>
            <person name="Quesneville H."/>
            <person name="Colot V."/>
            <person name="Lysak M.A."/>
            <person name="Weigel D."/>
            <person name="Coupland G."/>
            <person name="Schneeberger K."/>
        </authorList>
    </citation>
    <scope>NUCLEOTIDE SEQUENCE [LARGE SCALE GENOMIC DNA]</scope>
    <source>
        <strain evidence="2">cv. Pajares</strain>
    </source>
</reference>
<gene>
    <name evidence="1" type="ORF">AALP_AAs75107U000100</name>
</gene>
<organism evidence="1 2">
    <name type="scientific">Arabis alpina</name>
    <name type="common">Alpine rock-cress</name>
    <dbReference type="NCBI Taxonomy" id="50452"/>
    <lineage>
        <taxon>Eukaryota</taxon>
        <taxon>Viridiplantae</taxon>
        <taxon>Streptophyta</taxon>
        <taxon>Embryophyta</taxon>
        <taxon>Tracheophyta</taxon>
        <taxon>Spermatophyta</taxon>
        <taxon>Magnoliopsida</taxon>
        <taxon>eudicotyledons</taxon>
        <taxon>Gunneridae</taxon>
        <taxon>Pentapetalae</taxon>
        <taxon>rosids</taxon>
        <taxon>malvids</taxon>
        <taxon>Brassicales</taxon>
        <taxon>Brassicaceae</taxon>
        <taxon>Arabideae</taxon>
        <taxon>Arabis</taxon>
    </lineage>
</organism>
<proteinExistence type="predicted"/>
<evidence type="ECO:0000313" key="1">
    <source>
        <dbReference type="EMBL" id="KFK23295.1"/>
    </source>
</evidence>
<accession>A0A087G093</accession>
<dbReference type="AlphaFoldDB" id="A0A087G093"/>
<dbReference type="Gramene" id="KFK23295">
    <property type="protein sequence ID" value="KFK23295"/>
    <property type="gene ID" value="AALP_AAs75107U000100"/>
</dbReference>
<protein>
    <submittedName>
        <fullName evidence="1">Uncharacterized protein</fullName>
    </submittedName>
</protein>
<dbReference type="EMBL" id="KL980363">
    <property type="protein sequence ID" value="KFK23295.1"/>
    <property type="molecule type" value="Genomic_DNA"/>
</dbReference>
<keyword evidence="2" id="KW-1185">Reference proteome</keyword>
<sequence>MNLWIKNSFDGHHRLAGSRRTGDGKVPSVRFLTPFRRRVLLELHLKSYKS</sequence>